<evidence type="ECO:0000313" key="1">
    <source>
        <dbReference type="EMBL" id="KAF2629269.1"/>
    </source>
</evidence>
<keyword evidence="2" id="KW-1185">Reference proteome</keyword>
<dbReference type="Proteomes" id="UP000799754">
    <property type="component" value="Unassembled WGS sequence"/>
</dbReference>
<proteinExistence type="predicted"/>
<dbReference type="EMBL" id="MU006710">
    <property type="protein sequence ID" value="KAF2629269.1"/>
    <property type="molecule type" value="Genomic_DNA"/>
</dbReference>
<gene>
    <name evidence="1" type="ORF">BU25DRAFT_409167</name>
</gene>
<reference evidence="1" key="1">
    <citation type="journal article" date="2020" name="Stud. Mycol.">
        <title>101 Dothideomycetes genomes: a test case for predicting lifestyles and emergence of pathogens.</title>
        <authorList>
            <person name="Haridas S."/>
            <person name="Albert R."/>
            <person name="Binder M."/>
            <person name="Bloem J."/>
            <person name="Labutti K."/>
            <person name="Salamov A."/>
            <person name="Andreopoulos B."/>
            <person name="Baker S."/>
            <person name="Barry K."/>
            <person name="Bills G."/>
            <person name="Bluhm B."/>
            <person name="Cannon C."/>
            <person name="Castanera R."/>
            <person name="Culley D."/>
            <person name="Daum C."/>
            <person name="Ezra D."/>
            <person name="Gonzalez J."/>
            <person name="Henrissat B."/>
            <person name="Kuo A."/>
            <person name="Liang C."/>
            <person name="Lipzen A."/>
            <person name="Lutzoni F."/>
            <person name="Magnuson J."/>
            <person name="Mondo S."/>
            <person name="Nolan M."/>
            <person name="Ohm R."/>
            <person name="Pangilinan J."/>
            <person name="Park H.-J."/>
            <person name="Ramirez L."/>
            <person name="Alfaro M."/>
            <person name="Sun H."/>
            <person name="Tritt A."/>
            <person name="Yoshinaga Y."/>
            <person name="Zwiers L.-H."/>
            <person name="Turgeon B."/>
            <person name="Goodwin S."/>
            <person name="Spatafora J."/>
            <person name="Crous P."/>
            <person name="Grigoriev I."/>
        </authorList>
    </citation>
    <scope>NUCLEOTIDE SEQUENCE</scope>
    <source>
        <strain evidence="1">CBS 525.71</strain>
    </source>
</reference>
<name>A0ACB6S5E3_9PLEO</name>
<protein>
    <submittedName>
        <fullName evidence="1">Aflatoxin efflux pump</fullName>
    </submittedName>
</protein>
<organism evidence="1 2">
    <name type="scientific">Macroventuria anomochaeta</name>
    <dbReference type="NCBI Taxonomy" id="301207"/>
    <lineage>
        <taxon>Eukaryota</taxon>
        <taxon>Fungi</taxon>
        <taxon>Dikarya</taxon>
        <taxon>Ascomycota</taxon>
        <taxon>Pezizomycotina</taxon>
        <taxon>Dothideomycetes</taxon>
        <taxon>Pleosporomycetidae</taxon>
        <taxon>Pleosporales</taxon>
        <taxon>Pleosporineae</taxon>
        <taxon>Didymellaceae</taxon>
        <taxon>Macroventuria</taxon>
    </lineage>
</organism>
<accession>A0ACB6S5E3</accession>
<evidence type="ECO:0000313" key="2">
    <source>
        <dbReference type="Proteomes" id="UP000799754"/>
    </source>
</evidence>
<comment type="caution">
    <text evidence="1">The sequence shown here is derived from an EMBL/GenBank/DDBJ whole genome shotgun (WGS) entry which is preliminary data.</text>
</comment>
<sequence>MSSTRAIDEAPTKPDDQSLEHKDVNDSNFNPRSLKFITVMIGMYMSIFLVALDRTIIAVAIPAMTNDFHSISDIGWYGSAYLLTGACFNPIFGRIYALYSTKWCFLTSILIFEIGSAVCGAAPSSVAFIVGRAVSGIGSAGIFQGGMMVIVGMVPLSKRPIYTAVLGMAFGVCAVLGPIVGGSFTDYATWRWCFYINLPIGAITLLIIFLFFHLDAPQRESLTILQQIQRLDPVGIFFFVPSIVCLILALQWGGTTYAWSDPKIIGLLVTFAVLLIIFSIVETFMPETAMAPARVVLNRSVAGSMIFTFLNYGSVMAIAYYLAIWFQVAKGLSATHAGINTIPMVIAMVVASVLSAKVTQRLGYCNPGMIVCSILSAIGAGLLSTMTRSSDHSYWIGYQVLFGLGLGCGGQQASLVVQGVLPKKDVPLGLALGFLMQQLGGAVFLSVCQNVFATKLVHRLSGVAGLDAQQIVDTGATDIRNVVPADEIDAVVEAYNLGVTRVFLVAAILSACTIVGVAMMQWKSIKGVKDAKTSEGAEDTEGTEKV</sequence>